<dbReference type="EMBL" id="DSGB01000004">
    <property type="protein sequence ID" value="HER95701.1"/>
    <property type="molecule type" value="Genomic_DNA"/>
</dbReference>
<sequence>MIPVEYIRIDRSGLDAPDVQQALEAGRAVLVHESSRYVYLKAIAPAGFGEVLGASLDELSSQVRRYFMRRYVRRRITVEQEDGSKQEEVLDLLVAAGEEQEGDEVLGDYEAAKFAGE</sequence>
<proteinExistence type="predicted"/>
<comment type="caution">
    <text evidence="1">The sequence shown here is derived from an EMBL/GenBank/DDBJ whole genome shotgun (WGS) entry which is preliminary data.</text>
</comment>
<evidence type="ECO:0000313" key="1">
    <source>
        <dbReference type="EMBL" id="HER95701.1"/>
    </source>
</evidence>
<gene>
    <name evidence="1" type="ORF">ENO59_04180</name>
</gene>
<reference evidence="1" key="1">
    <citation type="journal article" date="2020" name="mSystems">
        <title>Genome- and Community-Level Interaction Insights into Carbon Utilization and Element Cycling Functions of Hydrothermarchaeota in Hydrothermal Sediment.</title>
        <authorList>
            <person name="Zhou Z."/>
            <person name="Liu Y."/>
            <person name="Xu W."/>
            <person name="Pan J."/>
            <person name="Luo Z.H."/>
            <person name="Li M."/>
        </authorList>
    </citation>
    <scope>NUCLEOTIDE SEQUENCE [LARGE SCALE GENOMIC DNA]</scope>
    <source>
        <strain evidence="1">SpSt-143</strain>
    </source>
</reference>
<dbReference type="AlphaFoldDB" id="A0A7V2AZX2"/>
<accession>A0A7V2AZX2</accession>
<organism evidence="1">
    <name type="scientific">Rhodothermus marinus</name>
    <name type="common">Rhodothermus obamensis</name>
    <dbReference type="NCBI Taxonomy" id="29549"/>
    <lineage>
        <taxon>Bacteria</taxon>
        <taxon>Pseudomonadati</taxon>
        <taxon>Rhodothermota</taxon>
        <taxon>Rhodothermia</taxon>
        <taxon>Rhodothermales</taxon>
        <taxon>Rhodothermaceae</taxon>
        <taxon>Rhodothermus</taxon>
    </lineage>
</organism>
<protein>
    <submittedName>
        <fullName evidence="1">Uncharacterized protein</fullName>
    </submittedName>
</protein>
<name>A0A7V2AZX2_RHOMR</name>